<accession>A0A6B3N5F2</accession>
<gene>
    <name evidence="2" type="ORF">F6J89_03925</name>
</gene>
<feature type="transmembrane region" description="Helical" evidence="1">
    <location>
        <begin position="236"/>
        <end position="259"/>
    </location>
</feature>
<feature type="transmembrane region" description="Helical" evidence="1">
    <location>
        <begin position="97"/>
        <end position="116"/>
    </location>
</feature>
<keyword evidence="1" id="KW-1133">Transmembrane helix</keyword>
<dbReference type="AlphaFoldDB" id="A0A6B3N5F2"/>
<feature type="transmembrane region" description="Helical" evidence="1">
    <location>
        <begin position="57"/>
        <end position="77"/>
    </location>
</feature>
<dbReference type="EMBL" id="JAAHFQ010000049">
    <property type="protein sequence ID" value="NER26783.1"/>
    <property type="molecule type" value="Genomic_DNA"/>
</dbReference>
<evidence type="ECO:0000256" key="1">
    <source>
        <dbReference type="SAM" id="Phobius"/>
    </source>
</evidence>
<dbReference type="NCBIfam" id="NF038305">
    <property type="entry name" value="HpsJ_fam"/>
    <property type="match status" value="1"/>
</dbReference>
<protein>
    <submittedName>
        <fullName evidence="2">Uncharacterized protein</fullName>
    </submittedName>
</protein>
<comment type="caution">
    <text evidence="2">The sequence shown here is derived from an EMBL/GenBank/DDBJ whole genome shotgun (WGS) entry which is preliminary data.</text>
</comment>
<evidence type="ECO:0000313" key="2">
    <source>
        <dbReference type="EMBL" id="NER26783.1"/>
    </source>
</evidence>
<keyword evidence="1" id="KW-0472">Membrane</keyword>
<sequence>MKTSSVYSPFTALTLKLVGLVMIVSSLLDYIILAIPSNSFESADAFRNWQWAVTTQSVERGVVPLVGIALFLVGYWLRNSFNDRGTEPTSYTGEIRFWVLVLSTILGLLFLLLVLLHTSNTLWRSNKISTQIEDQTTQVKNQLENTEKLQTPEGLKQFQQGLARSEANLEKAIEAGQFSPAQSQRAKLQLEANKALLKAFQEDPKAANQKLEARVNEILSRNLEQQNQIKTNVWKLGIKTILSSLLLAIGYTFIGWIGLRNLGI</sequence>
<feature type="transmembrane region" description="Helical" evidence="1">
    <location>
        <begin position="12"/>
        <end position="36"/>
    </location>
</feature>
<keyword evidence="1" id="KW-0812">Transmembrane</keyword>
<organism evidence="2">
    <name type="scientific">Symploca sp. SIO1C4</name>
    <dbReference type="NCBI Taxonomy" id="2607765"/>
    <lineage>
        <taxon>Bacteria</taxon>
        <taxon>Bacillati</taxon>
        <taxon>Cyanobacteriota</taxon>
        <taxon>Cyanophyceae</taxon>
        <taxon>Coleofasciculales</taxon>
        <taxon>Coleofasciculaceae</taxon>
        <taxon>Symploca</taxon>
    </lineage>
</organism>
<reference evidence="2" key="1">
    <citation type="submission" date="2019-11" db="EMBL/GenBank/DDBJ databases">
        <title>Genomic insights into an expanded diversity of filamentous marine cyanobacteria reveals the extraordinary biosynthetic potential of Moorea and Okeania.</title>
        <authorList>
            <person name="Ferreira Leao T."/>
            <person name="Wang M."/>
            <person name="Moss N."/>
            <person name="Da Silva R."/>
            <person name="Sanders J."/>
            <person name="Nurk S."/>
            <person name="Gurevich A."/>
            <person name="Humphrey G."/>
            <person name="Reher R."/>
            <person name="Zhu Q."/>
            <person name="Belda-Ferre P."/>
            <person name="Glukhov E."/>
            <person name="Rex R."/>
            <person name="Dorrestein P.C."/>
            <person name="Knight R."/>
            <person name="Pevzner P."/>
            <person name="Gerwick W.H."/>
            <person name="Gerwick L."/>
        </authorList>
    </citation>
    <scope>NUCLEOTIDE SEQUENCE</scope>
    <source>
        <strain evidence="2">SIO1C4</strain>
    </source>
</reference>
<dbReference type="InterPro" id="IPR047709">
    <property type="entry name" value="HpsJ-like"/>
</dbReference>
<name>A0A6B3N5F2_9CYAN</name>
<proteinExistence type="predicted"/>